<evidence type="ECO:0000313" key="1">
    <source>
        <dbReference type="EMBL" id="MBJ7600384.1"/>
    </source>
</evidence>
<keyword evidence="2" id="KW-1185">Reference proteome</keyword>
<comment type="caution">
    <text evidence="1">The sequence shown here is derived from an EMBL/GenBank/DDBJ whole genome shotgun (WGS) entry which is preliminary data.</text>
</comment>
<evidence type="ECO:0000313" key="2">
    <source>
        <dbReference type="Proteomes" id="UP000612893"/>
    </source>
</evidence>
<reference evidence="1" key="1">
    <citation type="submission" date="2020-10" db="EMBL/GenBank/DDBJ databases">
        <title>Ca. Dormibacterota MAGs.</title>
        <authorList>
            <person name="Montgomery K."/>
        </authorList>
    </citation>
    <scope>NUCLEOTIDE SEQUENCE [LARGE SCALE GENOMIC DNA]</scope>
    <source>
        <strain evidence="1">SC8812_S17_10</strain>
    </source>
</reference>
<name>A0A934K5F3_9BACT</name>
<sequence length="70" mass="7766">MIRLTIDMPRWVWWLALRFRLGIALELEGELLAPLDLVQHGRPLTLIYRGSMVGGNPASRAAVGSLPGSR</sequence>
<dbReference type="Proteomes" id="UP000612893">
    <property type="component" value="Unassembled WGS sequence"/>
</dbReference>
<dbReference type="EMBL" id="JAEKNR010000201">
    <property type="protein sequence ID" value="MBJ7600384.1"/>
    <property type="molecule type" value="Genomic_DNA"/>
</dbReference>
<dbReference type="RefSeq" id="WP_338204187.1">
    <property type="nucleotide sequence ID" value="NZ_JAEKNR010000201.1"/>
</dbReference>
<proteinExistence type="predicted"/>
<protein>
    <submittedName>
        <fullName evidence="1">Uncharacterized protein</fullName>
    </submittedName>
</protein>
<dbReference type="AlphaFoldDB" id="A0A934K5F3"/>
<organism evidence="1 2">
    <name type="scientific">Candidatus Nephthysia bennettiae</name>
    <dbReference type="NCBI Taxonomy" id="3127016"/>
    <lineage>
        <taxon>Bacteria</taxon>
        <taxon>Bacillati</taxon>
        <taxon>Candidatus Dormiibacterota</taxon>
        <taxon>Candidatus Dormibacteria</taxon>
        <taxon>Candidatus Dormibacterales</taxon>
        <taxon>Candidatus Dormibacteraceae</taxon>
        <taxon>Candidatus Nephthysia</taxon>
    </lineage>
</organism>
<gene>
    <name evidence="1" type="ORF">JF922_20215</name>
</gene>
<accession>A0A934K5F3</accession>